<feature type="compositionally biased region" description="Low complexity" evidence="3">
    <location>
        <begin position="331"/>
        <end position="369"/>
    </location>
</feature>
<feature type="compositionally biased region" description="Polar residues" evidence="3">
    <location>
        <begin position="48"/>
        <end position="60"/>
    </location>
</feature>
<dbReference type="SUPFAM" id="SSF88713">
    <property type="entry name" value="Glycoside hydrolase/deacetylase"/>
    <property type="match status" value="1"/>
</dbReference>
<gene>
    <name evidence="5" type="ORF">RM6536_1547</name>
</gene>
<dbReference type="PATRIC" id="fig|43675.28.peg.1583"/>
<feature type="domain" description="NodB homology" evidence="4">
    <location>
        <begin position="86"/>
        <end position="268"/>
    </location>
</feature>
<evidence type="ECO:0000313" key="6">
    <source>
        <dbReference type="Proteomes" id="UP000066203"/>
    </source>
</evidence>
<dbReference type="GO" id="GO:0005975">
    <property type="term" value="P:carbohydrate metabolic process"/>
    <property type="evidence" value="ECO:0007669"/>
    <property type="project" value="InterPro"/>
</dbReference>
<dbReference type="InterPro" id="IPR002509">
    <property type="entry name" value="NODB_dom"/>
</dbReference>
<organism evidence="5">
    <name type="scientific">Rothia mucilaginosa</name>
    <dbReference type="NCBI Taxonomy" id="43675"/>
    <lineage>
        <taxon>Bacteria</taxon>
        <taxon>Bacillati</taxon>
        <taxon>Actinomycetota</taxon>
        <taxon>Actinomycetes</taxon>
        <taxon>Micrococcales</taxon>
        <taxon>Micrococcaceae</taxon>
        <taxon>Rothia</taxon>
    </lineage>
</organism>
<protein>
    <submittedName>
        <fullName evidence="5">Uricase</fullName>
    </submittedName>
</protein>
<sequence>MTHSQPNRRLFVLGTAMLPLIAACSKKSNDYDGTSGNFTPYQAGGETSAATRPAPTNSPTVAAAGNPVDKPREWPGIGNSLIGDGKYVAWTVDDGASPEAIRGYAEFSKRTNTRLTFFINASYTGFKEHVSLLRPLVQSGQIQVANHTYNHADLTTLDAEGVKEELQRNEDEIMSMFGVSSKPYFRPPYGRYNDAVLKAAGEIGFTRPVMWNGTTGDEAKTSSRVIYMRCIRYMLPQQIVLGHLNYETIIPILDKVKGLLDDRGLTAVTVRDYYGDASEEEIKAAAPSPTPTPEENTPSPEATTEAPAPTPEPTTEAPTQAPTTRYEDEVAATQQATTAPAAATTTAPPARATAAPAATATTAPAAARR</sequence>
<accession>A0A0K2S131</accession>
<evidence type="ECO:0000256" key="2">
    <source>
        <dbReference type="ARBA" id="ARBA00022801"/>
    </source>
</evidence>
<dbReference type="Proteomes" id="UP000066203">
    <property type="component" value="Chromosome"/>
</dbReference>
<dbReference type="PANTHER" id="PTHR10587:SF133">
    <property type="entry name" value="CHITIN DEACETYLASE 1-RELATED"/>
    <property type="match status" value="1"/>
</dbReference>
<feature type="region of interest" description="Disordered" evidence="3">
    <location>
        <begin position="279"/>
        <end position="369"/>
    </location>
</feature>
<dbReference type="CDD" id="cd10917">
    <property type="entry name" value="CE4_NodB_like_6s_7s"/>
    <property type="match status" value="1"/>
</dbReference>
<dbReference type="InterPro" id="IPR011330">
    <property type="entry name" value="Glyco_hydro/deAcase_b/a-brl"/>
</dbReference>
<dbReference type="AlphaFoldDB" id="A0A0K2S131"/>
<dbReference type="EMBL" id="AP014938">
    <property type="protein sequence ID" value="BAS20794.1"/>
    <property type="molecule type" value="Genomic_DNA"/>
</dbReference>
<keyword evidence="2" id="KW-0378">Hydrolase</keyword>
<evidence type="ECO:0000313" key="5">
    <source>
        <dbReference type="EMBL" id="BAS20794.1"/>
    </source>
</evidence>
<keyword evidence="1" id="KW-0479">Metal-binding</keyword>
<evidence type="ECO:0000259" key="4">
    <source>
        <dbReference type="PROSITE" id="PS51677"/>
    </source>
</evidence>
<dbReference type="PROSITE" id="PS51677">
    <property type="entry name" value="NODB"/>
    <property type="match status" value="1"/>
</dbReference>
<dbReference type="RefSeq" id="WP_060824701.1">
    <property type="nucleotide sequence ID" value="NZ_AP014938.1"/>
</dbReference>
<evidence type="ECO:0000256" key="3">
    <source>
        <dbReference type="SAM" id="MobiDB-lite"/>
    </source>
</evidence>
<dbReference type="GO" id="GO:0016020">
    <property type="term" value="C:membrane"/>
    <property type="evidence" value="ECO:0007669"/>
    <property type="project" value="TreeGrafter"/>
</dbReference>
<dbReference type="InterPro" id="IPR050248">
    <property type="entry name" value="Polysacc_deacetylase_ArnD"/>
</dbReference>
<dbReference type="GO" id="GO:0016810">
    <property type="term" value="F:hydrolase activity, acting on carbon-nitrogen (but not peptide) bonds"/>
    <property type="evidence" value="ECO:0007669"/>
    <property type="project" value="InterPro"/>
</dbReference>
<dbReference type="GO" id="GO:0046872">
    <property type="term" value="F:metal ion binding"/>
    <property type="evidence" value="ECO:0007669"/>
    <property type="project" value="UniProtKB-KW"/>
</dbReference>
<reference evidence="6" key="1">
    <citation type="submission" date="2015-08" db="EMBL/GenBank/DDBJ databases">
        <title>Complete genome sequence of Rothia mucilaginosa strain NUM-Rm6536.</title>
        <authorList>
            <person name="Nambu T."/>
        </authorList>
    </citation>
    <scope>NUCLEOTIDE SEQUENCE [LARGE SCALE GENOMIC DNA]</scope>
    <source>
        <strain evidence="6">NUM-Rm6536</strain>
    </source>
</reference>
<proteinExistence type="predicted"/>
<name>A0A0K2S131_9MICC</name>
<dbReference type="Pfam" id="PF01522">
    <property type="entry name" value="Polysacc_deac_1"/>
    <property type="match status" value="1"/>
</dbReference>
<feature type="compositionally biased region" description="Low complexity" evidence="3">
    <location>
        <begin position="293"/>
        <end position="324"/>
    </location>
</feature>
<dbReference type="Gene3D" id="3.20.20.370">
    <property type="entry name" value="Glycoside hydrolase/deacetylase"/>
    <property type="match status" value="1"/>
</dbReference>
<evidence type="ECO:0000256" key="1">
    <source>
        <dbReference type="ARBA" id="ARBA00022723"/>
    </source>
</evidence>
<dbReference type="PANTHER" id="PTHR10587">
    <property type="entry name" value="GLYCOSYL TRANSFERASE-RELATED"/>
    <property type="match status" value="1"/>
</dbReference>
<feature type="region of interest" description="Disordered" evidence="3">
    <location>
        <begin position="42"/>
        <end position="72"/>
    </location>
</feature>